<keyword evidence="3" id="KW-1185">Reference proteome</keyword>
<reference evidence="2 3" key="1">
    <citation type="submission" date="2024-10" db="EMBL/GenBank/DDBJ databases">
        <title>The Natural Products Discovery Center: Release of the First 8490 Sequenced Strains for Exploring Actinobacteria Biosynthetic Diversity.</title>
        <authorList>
            <person name="Kalkreuter E."/>
            <person name="Kautsar S.A."/>
            <person name="Yang D."/>
            <person name="Bader C.D."/>
            <person name="Teijaro C.N."/>
            <person name="Fluegel L."/>
            <person name="Davis C.M."/>
            <person name="Simpson J.R."/>
            <person name="Lauterbach L."/>
            <person name="Steele A.D."/>
            <person name="Gui C."/>
            <person name="Meng S."/>
            <person name="Li G."/>
            <person name="Viehrig K."/>
            <person name="Ye F."/>
            <person name="Su P."/>
            <person name="Kiefer A.F."/>
            <person name="Nichols A."/>
            <person name="Cepeda A.J."/>
            <person name="Yan W."/>
            <person name="Fan B."/>
            <person name="Jiang Y."/>
            <person name="Adhikari A."/>
            <person name="Zheng C.-J."/>
            <person name="Schuster L."/>
            <person name="Cowan T.M."/>
            <person name="Smanski M.J."/>
            <person name="Chevrette M.G."/>
            <person name="De Carvalho L.P.S."/>
            <person name="Shen B."/>
        </authorList>
    </citation>
    <scope>NUCLEOTIDE SEQUENCE [LARGE SCALE GENOMIC DNA]</scope>
    <source>
        <strain evidence="2 3">NPDC020568</strain>
    </source>
</reference>
<dbReference type="InterPro" id="IPR001387">
    <property type="entry name" value="Cro/C1-type_HTH"/>
</dbReference>
<organism evidence="2 3">
    <name type="scientific">Nocardia carnea</name>
    <dbReference type="NCBI Taxonomy" id="37328"/>
    <lineage>
        <taxon>Bacteria</taxon>
        <taxon>Bacillati</taxon>
        <taxon>Actinomycetota</taxon>
        <taxon>Actinomycetes</taxon>
        <taxon>Mycobacteriales</taxon>
        <taxon>Nocardiaceae</taxon>
        <taxon>Nocardia</taxon>
    </lineage>
</organism>
<dbReference type="EMBL" id="JBIRUQ010000002">
    <property type="protein sequence ID" value="MFI1460840.1"/>
    <property type="molecule type" value="Genomic_DNA"/>
</dbReference>
<sequence length="293" mass="33365">MARDEQPGSTLPRRQLGRALREARQGVGFTLEQAAQEMEMSKTSVIRIEKGHNEKVRLRDVEGFGQLYELSEKRIDELKALAQQSATKSWWQASRHLMLPGYGTYLGLESGATLLHSYQPVIIPGLMQTADYARGIERPTMPGNTAEDLELRAEVRLRRTAILTRQRRTVTAEFLLHESVLHTVVGTQRIMAKQLRHIADMGTRPNVTIRILPSAAGFPGEVVPVLPYIILDFPADSMEPPVVYCENPIGSMFFEDDADVKRYRDIHRDLKCATLDEQRSRDLLRQLARRYEQ</sequence>
<evidence type="ECO:0000313" key="3">
    <source>
        <dbReference type="Proteomes" id="UP001611263"/>
    </source>
</evidence>
<proteinExistence type="predicted"/>
<comment type="caution">
    <text evidence="2">The sequence shown here is derived from an EMBL/GenBank/DDBJ whole genome shotgun (WGS) entry which is preliminary data.</text>
</comment>
<accession>A0ABW7TJ20</accession>
<protein>
    <submittedName>
        <fullName evidence="2">Helix-turn-helix domain-containing protein</fullName>
    </submittedName>
</protein>
<dbReference type="Pfam" id="PF19054">
    <property type="entry name" value="DUF5753"/>
    <property type="match status" value="1"/>
</dbReference>
<dbReference type="Gene3D" id="1.10.260.40">
    <property type="entry name" value="lambda repressor-like DNA-binding domains"/>
    <property type="match status" value="1"/>
</dbReference>
<evidence type="ECO:0000259" key="1">
    <source>
        <dbReference type="PROSITE" id="PS50943"/>
    </source>
</evidence>
<name>A0ABW7TJ20_9NOCA</name>
<dbReference type="SUPFAM" id="SSF47413">
    <property type="entry name" value="lambda repressor-like DNA-binding domains"/>
    <property type="match status" value="1"/>
</dbReference>
<feature type="domain" description="HTH cro/C1-type" evidence="1">
    <location>
        <begin position="20"/>
        <end position="78"/>
    </location>
</feature>
<gene>
    <name evidence="2" type="ORF">ACH4WX_08950</name>
</gene>
<dbReference type="CDD" id="cd00093">
    <property type="entry name" value="HTH_XRE"/>
    <property type="match status" value="1"/>
</dbReference>
<dbReference type="Proteomes" id="UP001611263">
    <property type="component" value="Unassembled WGS sequence"/>
</dbReference>
<dbReference type="Pfam" id="PF13560">
    <property type="entry name" value="HTH_31"/>
    <property type="match status" value="1"/>
</dbReference>
<dbReference type="PROSITE" id="PS50943">
    <property type="entry name" value="HTH_CROC1"/>
    <property type="match status" value="1"/>
</dbReference>
<dbReference type="RefSeq" id="WP_033245927.1">
    <property type="nucleotide sequence ID" value="NZ_JBIRUQ010000002.1"/>
</dbReference>
<evidence type="ECO:0000313" key="2">
    <source>
        <dbReference type="EMBL" id="MFI1460840.1"/>
    </source>
</evidence>
<dbReference type="GeneID" id="93503971"/>
<dbReference type="InterPro" id="IPR043917">
    <property type="entry name" value="DUF5753"/>
</dbReference>
<dbReference type="InterPro" id="IPR010982">
    <property type="entry name" value="Lambda_DNA-bd_dom_sf"/>
</dbReference>